<dbReference type="InterPro" id="IPR039139">
    <property type="entry name" value="CCDC170-like"/>
</dbReference>
<dbReference type="OrthoDB" id="5832575at2759"/>
<comment type="caution">
    <text evidence="4">The sequence shown here is derived from an EMBL/GenBank/DDBJ whole genome shotgun (WGS) entry which is preliminary data.</text>
</comment>
<dbReference type="EMBL" id="BFAA01017079">
    <property type="protein sequence ID" value="GCB78505.1"/>
    <property type="molecule type" value="Genomic_DNA"/>
</dbReference>
<dbReference type="OMA" id="MIPQTED"/>
<evidence type="ECO:0000259" key="3">
    <source>
        <dbReference type="Pfam" id="PF12275"/>
    </source>
</evidence>
<evidence type="ECO:0000313" key="5">
    <source>
        <dbReference type="Proteomes" id="UP000288216"/>
    </source>
</evidence>
<name>A0A401PZE0_SCYTO</name>
<proteinExistence type="predicted"/>
<gene>
    <name evidence="4" type="ORF">scyTo_0020681</name>
</gene>
<feature type="compositionally biased region" description="Polar residues" evidence="2">
    <location>
        <begin position="123"/>
        <end position="132"/>
    </location>
</feature>
<reference evidence="4 5" key="1">
    <citation type="journal article" date="2018" name="Nat. Ecol. Evol.">
        <title>Shark genomes provide insights into elasmobranch evolution and the origin of vertebrates.</title>
        <authorList>
            <person name="Hara Y"/>
            <person name="Yamaguchi K"/>
            <person name="Onimaru K"/>
            <person name="Kadota M"/>
            <person name="Koyanagi M"/>
            <person name="Keeley SD"/>
            <person name="Tatsumi K"/>
            <person name="Tanaka K"/>
            <person name="Motone F"/>
            <person name="Kageyama Y"/>
            <person name="Nozu R"/>
            <person name="Adachi N"/>
            <person name="Nishimura O"/>
            <person name="Nakagawa R"/>
            <person name="Tanegashima C"/>
            <person name="Kiyatake I"/>
            <person name="Matsumoto R"/>
            <person name="Murakumo K"/>
            <person name="Nishida K"/>
            <person name="Terakita A"/>
            <person name="Kuratani S"/>
            <person name="Sato K"/>
            <person name="Hyodo S Kuraku.S."/>
        </authorList>
    </citation>
    <scope>NUCLEOTIDE SEQUENCE [LARGE SCALE GENOMIC DNA]</scope>
</reference>
<feature type="region of interest" description="Disordered" evidence="2">
    <location>
        <begin position="123"/>
        <end position="159"/>
    </location>
</feature>
<dbReference type="InterPro" id="IPR022060">
    <property type="entry name" value="DUF3616"/>
</dbReference>
<protein>
    <recommendedName>
        <fullName evidence="3">DUF3616 domain-containing protein</fullName>
    </recommendedName>
</protein>
<feature type="compositionally biased region" description="Polar residues" evidence="2">
    <location>
        <begin position="146"/>
        <end position="159"/>
    </location>
</feature>
<evidence type="ECO:0000256" key="2">
    <source>
        <dbReference type="SAM" id="MobiDB-lite"/>
    </source>
</evidence>
<feature type="coiled-coil region" evidence="1">
    <location>
        <begin position="10"/>
        <end position="76"/>
    </location>
</feature>
<dbReference type="PANTHER" id="PTHR18863">
    <property type="entry name" value="TSEC-2-RELATED"/>
    <property type="match status" value="1"/>
</dbReference>
<feature type="non-terminal residue" evidence="4">
    <location>
        <position position="1"/>
    </location>
</feature>
<organism evidence="4 5">
    <name type="scientific">Scyliorhinus torazame</name>
    <name type="common">Cloudy catshark</name>
    <name type="synonym">Catulus torazame</name>
    <dbReference type="NCBI Taxonomy" id="75743"/>
    <lineage>
        <taxon>Eukaryota</taxon>
        <taxon>Metazoa</taxon>
        <taxon>Chordata</taxon>
        <taxon>Craniata</taxon>
        <taxon>Vertebrata</taxon>
        <taxon>Chondrichthyes</taxon>
        <taxon>Elasmobranchii</taxon>
        <taxon>Galeomorphii</taxon>
        <taxon>Galeoidea</taxon>
        <taxon>Carcharhiniformes</taxon>
        <taxon>Scyliorhinidae</taxon>
        <taxon>Scyliorhinus</taxon>
    </lineage>
</organism>
<dbReference type="STRING" id="75743.A0A401PZE0"/>
<dbReference type="PANTHER" id="PTHR18863:SF5">
    <property type="entry name" value="TESTIS EXPRESSED GENE 21"/>
    <property type="match status" value="1"/>
</dbReference>
<keyword evidence="5" id="KW-1185">Reference proteome</keyword>
<sequence>ETTRGQSRTIEKLSESLEKLEAIKEKAAEKVLTLKAELDQAEHGVWEKDEQTQNTLAALGNELRSTKRALQEVARRERQLVDFREFVTRALGFDTNSMAVPDQRIYHQLKGLVQAQRSLNQRPFYSDSSLQGGSDRIGVRYMGSQPGRSPSPNWGQRRS</sequence>
<dbReference type="Proteomes" id="UP000288216">
    <property type="component" value="Unassembled WGS sequence"/>
</dbReference>
<feature type="domain" description="DUF3616" evidence="3">
    <location>
        <begin position="3"/>
        <end position="113"/>
    </location>
</feature>
<evidence type="ECO:0000256" key="1">
    <source>
        <dbReference type="SAM" id="Coils"/>
    </source>
</evidence>
<evidence type="ECO:0000313" key="4">
    <source>
        <dbReference type="EMBL" id="GCB78505.1"/>
    </source>
</evidence>
<keyword evidence="1" id="KW-0175">Coiled coil</keyword>
<dbReference type="Pfam" id="PF12275">
    <property type="entry name" value="DUF3616"/>
    <property type="match status" value="1"/>
</dbReference>
<dbReference type="AlphaFoldDB" id="A0A401PZE0"/>
<accession>A0A401PZE0</accession>